<dbReference type="VEuPathDB" id="CryptoDB:Cvel_14758"/>
<dbReference type="EMBL" id="CDMZ01000069">
    <property type="protein sequence ID" value="CEM05874.1"/>
    <property type="molecule type" value="Genomic_DNA"/>
</dbReference>
<evidence type="ECO:0000313" key="1">
    <source>
        <dbReference type="EMBL" id="CEM05874.1"/>
    </source>
</evidence>
<gene>
    <name evidence="1" type="ORF">Cvel_14758</name>
</gene>
<dbReference type="PhylomeDB" id="A0A0G4F2S5"/>
<name>A0A0G4F2S5_9ALVE</name>
<protein>
    <submittedName>
        <fullName evidence="1">Uncharacterized protein</fullName>
    </submittedName>
</protein>
<dbReference type="AlphaFoldDB" id="A0A0G4F2S5"/>
<accession>A0A0G4F2S5</accession>
<sequence>MAQKLATRSTYVVIDDGIDESKGGENYITVMNTDGRFTRLVITHPEGDKEFNLSFLILLPMRQPPNKEMPPLEAHAFVQKQLRVEEMKKREEKKMITEKEELGAWHTRFLHCDINRLAATLRERGVGVSEQTRRQVWEDCGVCEMRNAVNRSPRLVTDRRERERQRVRGR</sequence>
<proteinExistence type="predicted"/>
<organism evidence="1">
    <name type="scientific">Chromera velia CCMP2878</name>
    <dbReference type="NCBI Taxonomy" id="1169474"/>
    <lineage>
        <taxon>Eukaryota</taxon>
        <taxon>Sar</taxon>
        <taxon>Alveolata</taxon>
        <taxon>Colpodellida</taxon>
        <taxon>Chromeraceae</taxon>
        <taxon>Chromera</taxon>
    </lineage>
</organism>
<reference evidence="1" key="1">
    <citation type="submission" date="2014-11" db="EMBL/GenBank/DDBJ databases">
        <authorList>
            <person name="Otto D Thomas"/>
            <person name="Naeem Raeece"/>
        </authorList>
    </citation>
    <scope>NUCLEOTIDE SEQUENCE</scope>
</reference>